<feature type="transmembrane region" description="Helical" evidence="6">
    <location>
        <begin position="308"/>
        <end position="327"/>
    </location>
</feature>
<evidence type="ECO:0000256" key="3">
    <source>
        <dbReference type="ARBA" id="ARBA00022989"/>
    </source>
</evidence>
<dbReference type="EMBL" id="MDYX01000041">
    <property type="protein sequence ID" value="KAF9630843.1"/>
    <property type="molecule type" value="Genomic_DNA"/>
</dbReference>
<dbReference type="PANTHER" id="PTHR23502">
    <property type="entry name" value="MAJOR FACILITATOR SUPERFAMILY"/>
    <property type="match status" value="1"/>
</dbReference>
<reference evidence="7" key="2">
    <citation type="journal article" date="2018" name="DNA Res.">
        <title>Comparative genome and transcriptome analyses reveal adaptations to opportunistic infections in woody plant degrading pathogens of Botryosphaeriaceae.</title>
        <authorList>
            <person name="Yan J.Y."/>
            <person name="Zhao W.S."/>
            <person name="Chen Z."/>
            <person name="Xing Q.K."/>
            <person name="Zhang W."/>
            <person name="Chethana K.W.T."/>
            <person name="Xue M.F."/>
            <person name="Xu J.P."/>
            <person name="Phillips A.J.L."/>
            <person name="Wang Y."/>
            <person name="Liu J.H."/>
            <person name="Liu M."/>
            <person name="Zhou Y."/>
            <person name="Jayawardena R.S."/>
            <person name="Manawasinghe I.S."/>
            <person name="Huang J.B."/>
            <person name="Qiao G.H."/>
            <person name="Fu C.Y."/>
            <person name="Guo F.F."/>
            <person name="Dissanayake A.J."/>
            <person name="Peng Y.L."/>
            <person name="Hyde K.D."/>
            <person name="Li X.H."/>
        </authorList>
    </citation>
    <scope>NUCLEOTIDE SEQUENCE</scope>
    <source>
        <strain evidence="7">CSS-01s</strain>
    </source>
</reference>
<evidence type="ECO:0000256" key="1">
    <source>
        <dbReference type="ARBA" id="ARBA00004141"/>
    </source>
</evidence>
<comment type="subcellular location">
    <subcellularLocation>
        <location evidence="1">Membrane</location>
        <topology evidence="1">Multi-pass membrane protein</topology>
    </subcellularLocation>
</comment>
<feature type="region of interest" description="Disordered" evidence="5">
    <location>
        <begin position="1"/>
        <end position="51"/>
    </location>
</feature>
<dbReference type="Gene3D" id="1.20.1250.20">
    <property type="entry name" value="MFS general substrate transporter like domains"/>
    <property type="match status" value="2"/>
</dbReference>
<reference evidence="7" key="1">
    <citation type="submission" date="2016-08" db="EMBL/GenBank/DDBJ databases">
        <authorList>
            <person name="Yan J."/>
        </authorList>
    </citation>
    <scope>NUCLEOTIDE SEQUENCE</scope>
    <source>
        <strain evidence="7">CSS-01s</strain>
    </source>
</reference>
<evidence type="ECO:0000256" key="6">
    <source>
        <dbReference type="SAM" id="Phobius"/>
    </source>
</evidence>
<gene>
    <name evidence="7" type="ORF">BFW01_g1405</name>
</gene>
<dbReference type="GO" id="GO:0005886">
    <property type="term" value="C:plasma membrane"/>
    <property type="evidence" value="ECO:0007669"/>
    <property type="project" value="TreeGrafter"/>
</dbReference>
<organism evidence="7 8">
    <name type="scientific">Lasiodiplodia theobromae</name>
    <dbReference type="NCBI Taxonomy" id="45133"/>
    <lineage>
        <taxon>Eukaryota</taxon>
        <taxon>Fungi</taxon>
        <taxon>Dikarya</taxon>
        <taxon>Ascomycota</taxon>
        <taxon>Pezizomycotina</taxon>
        <taxon>Dothideomycetes</taxon>
        <taxon>Dothideomycetes incertae sedis</taxon>
        <taxon>Botryosphaeriales</taxon>
        <taxon>Botryosphaeriaceae</taxon>
        <taxon>Lasiodiplodia</taxon>
    </lineage>
</organism>
<dbReference type="Pfam" id="PF07690">
    <property type="entry name" value="MFS_1"/>
    <property type="match status" value="1"/>
</dbReference>
<dbReference type="InterPro" id="IPR011701">
    <property type="entry name" value="MFS"/>
</dbReference>
<feature type="transmembrane region" description="Helical" evidence="6">
    <location>
        <begin position="333"/>
        <end position="356"/>
    </location>
</feature>
<accession>A0A8H7IRW7</accession>
<name>A0A8H7IRW7_9PEZI</name>
<evidence type="ECO:0000256" key="2">
    <source>
        <dbReference type="ARBA" id="ARBA00022692"/>
    </source>
</evidence>
<dbReference type="SUPFAM" id="SSF103473">
    <property type="entry name" value="MFS general substrate transporter"/>
    <property type="match status" value="2"/>
</dbReference>
<feature type="transmembrane region" description="Helical" evidence="6">
    <location>
        <begin position="184"/>
        <end position="201"/>
    </location>
</feature>
<feature type="compositionally biased region" description="Basic and acidic residues" evidence="5">
    <location>
        <begin position="1"/>
        <end position="13"/>
    </location>
</feature>
<dbReference type="AlphaFoldDB" id="A0A8H7IRW7"/>
<sequence>MADTESNHKRDSSSDSSSTKFDETHAQDFANTGFQPITTSHTRSASQPTGEELVNLPSRTLSHDANLEEYTQETTEGHILKTVKSNKTGNLERYELVTWKIDDPENPKNWSKAYKWWCTMCVAFTCFVVALNSSVITADIEGPAKEFGASREVSLLAITLFVVGFGVGPMAFAPLSEVIGRKPIYASTLLVAFLFVLPGALSKNMATLLVGRAIDGIAFSAPMTLVGGTLADLWKNEERGVPMAAFSAAPYPIVFQEGKGYTASTTGLMFIPLAIGVIASAVCSPWVNKHYLYLSAKHNGRPPAEARLWPMMASCWFIPIGLFIFAWTSYPRISWWGPAMGGFPVGFGFIFLYNAANNYLVDSYQHQAASALAAKTFIRSFWGAAVVLFTEQMYERLGYQWASTLLAFIGLACCAIPFVFFFKGAAIRRHSKFAYSGDDEENQNEKGVPAADHAH</sequence>
<dbReference type="PANTHER" id="PTHR23502:SF48">
    <property type="entry name" value="MULTIDRUG TRANSPORTER, PUTATIVE (AFU_ORTHOLOGUE AFUA_5G02700)-RELATED"/>
    <property type="match status" value="1"/>
</dbReference>
<keyword evidence="2 6" id="KW-0812">Transmembrane</keyword>
<dbReference type="CDD" id="cd17323">
    <property type="entry name" value="MFS_Tpo1_MDR_like"/>
    <property type="match status" value="1"/>
</dbReference>
<comment type="caution">
    <text evidence="7">The sequence shown here is derived from an EMBL/GenBank/DDBJ whole genome shotgun (WGS) entry which is preliminary data.</text>
</comment>
<evidence type="ECO:0000313" key="7">
    <source>
        <dbReference type="EMBL" id="KAF9630843.1"/>
    </source>
</evidence>
<keyword evidence="4 6" id="KW-0472">Membrane</keyword>
<dbReference type="InterPro" id="IPR036259">
    <property type="entry name" value="MFS_trans_sf"/>
</dbReference>
<feature type="transmembrane region" description="Helical" evidence="6">
    <location>
        <begin position="153"/>
        <end position="172"/>
    </location>
</feature>
<evidence type="ECO:0000256" key="4">
    <source>
        <dbReference type="ARBA" id="ARBA00023136"/>
    </source>
</evidence>
<proteinExistence type="predicted"/>
<feature type="transmembrane region" description="Helical" evidence="6">
    <location>
        <begin position="114"/>
        <end position="132"/>
    </location>
</feature>
<dbReference type="GO" id="GO:0022857">
    <property type="term" value="F:transmembrane transporter activity"/>
    <property type="evidence" value="ECO:0007669"/>
    <property type="project" value="InterPro"/>
</dbReference>
<evidence type="ECO:0000313" key="8">
    <source>
        <dbReference type="Proteomes" id="UP000627934"/>
    </source>
</evidence>
<dbReference type="Proteomes" id="UP000627934">
    <property type="component" value="Unassembled WGS sequence"/>
</dbReference>
<feature type="compositionally biased region" description="Polar residues" evidence="5">
    <location>
        <begin position="29"/>
        <end position="49"/>
    </location>
</feature>
<protein>
    <submittedName>
        <fullName evidence="7">Mfs multidrug transporter protein</fullName>
    </submittedName>
</protein>
<feature type="transmembrane region" description="Helical" evidence="6">
    <location>
        <begin position="401"/>
        <end position="422"/>
    </location>
</feature>
<evidence type="ECO:0000256" key="5">
    <source>
        <dbReference type="SAM" id="MobiDB-lite"/>
    </source>
</evidence>
<feature type="transmembrane region" description="Helical" evidence="6">
    <location>
        <begin position="368"/>
        <end position="389"/>
    </location>
</feature>
<feature type="transmembrane region" description="Helical" evidence="6">
    <location>
        <begin position="267"/>
        <end position="287"/>
    </location>
</feature>
<keyword evidence="3 6" id="KW-1133">Transmembrane helix</keyword>